<accession>A0A195DNG8</accession>
<gene>
    <name evidence="1" type="ORF">ALC57_13543</name>
</gene>
<evidence type="ECO:0000313" key="2">
    <source>
        <dbReference type="Proteomes" id="UP000078492"/>
    </source>
</evidence>
<dbReference type="Proteomes" id="UP000078492">
    <property type="component" value="Unassembled WGS sequence"/>
</dbReference>
<organism evidence="1 2">
    <name type="scientific">Trachymyrmex cornetzi</name>
    <dbReference type="NCBI Taxonomy" id="471704"/>
    <lineage>
        <taxon>Eukaryota</taxon>
        <taxon>Metazoa</taxon>
        <taxon>Ecdysozoa</taxon>
        <taxon>Arthropoda</taxon>
        <taxon>Hexapoda</taxon>
        <taxon>Insecta</taxon>
        <taxon>Pterygota</taxon>
        <taxon>Neoptera</taxon>
        <taxon>Endopterygota</taxon>
        <taxon>Hymenoptera</taxon>
        <taxon>Apocrita</taxon>
        <taxon>Aculeata</taxon>
        <taxon>Formicoidea</taxon>
        <taxon>Formicidae</taxon>
        <taxon>Myrmicinae</taxon>
        <taxon>Trachymyrmex</taxon>
    </lineage>
</organism>
<dbReference type="EMBL" id="KQ980713">
    <property type="protein sequence ID" value="KYN14376.1"/>
    <property type="molecule type" value="Genomic_DNA"/>
</dbReference>
<evidence type="ECO:0000313" key="1">
    <source>
        <dbReference type="EMBL" id="KYN14376.1"/>
    </source>
</evidence>
<dbReference type="AlphaFoldDB" id="A0A195DNG8"/>
<protein>
    <submittedName>
        <fullName evidence="1">Uncharacterized protein</fullName>
    </submittedName>
</protein>
<reference evidence="1 2" key="1">
    <citation type="submission" date="2015-09" db="EMBL/GenBank/DDBJ databases">
        <title>Trachymyrmex cornetzi WGS genome.</title>
        <authorList>
            <person name="Nygaard S."/>
            <person name="Hu H."/>
            <person name="Boomsma J."/>
            <person name="Zhang G."/>
        </authorList>
    </citation>
    <scope>NUCLEOTIDE SEQUENCE [LARGE SCALE GENOMIC DNA]</scope>
    <source>
        <strain evidence="1">Tcor2-1</strain>
        <tissue evidence="1">Whole body</tissue>
    </source>
</reference>
<sequence>MSSAAFSSTFASNCSPNHIMSGRSNASQSLISQCGNSFIGISEDIIFGSGDLLTYIIIRSTRRWFCLALRYLRLYYRIYTYPFPASAGQMGMFSLTATLRHLVQRVL</sequence>
<keyword evidence="2" id="KW-1185">Reference proteome</keyword>
<name>A0A195DNG8_9HYME</name>
<proteinExistence type="predicted"/>